<feature type="region of interest" description="Disordered" evidence="1">
    <location>
        <begin position="22"/>
        <end position="62"/>
    </location>
</feature>
<organism evidence="2">
    <name type="scientific">Pseudo-nitzschia australis</name>
    <dbReference type="NCBI Taxonomy" id="44445"/>
    <lineage>
        <taxon>Eukaryota</taxon>
        <taxon>Sar</taxon>
        <taxon>Stramenopiles</taxon>
        <taxon>Ochrophyta</taxon>
        <taxon>Bacillariophyta</taxon>
        <taxon>Bacillariophyceae</taxon>
        <taxon>Bacillariophycidae</taxon>
        <taxon>Bacillariales</taxon>
        <taxon>Bacillariaceae</taxon>
        <taxon>Pseudo-nitzschia</taxon>
    </lineage>
</organism>
<proteinExistence type="predicted"/>
<feature type="compositionally biased region" description="Basic and acidic residues" evidence="1">
    <location>
        <begin position="45"/>
        <end position="62"/>
    </location>
</feature>
<sequence length="103" mass="12140">MHHSDTHDVQCNAMEMECQEHGTDCERSNRTNQPANKQTKNDAFGLDRAEQHATTHHSSDRIEEMHTHTHTYLCIYIYHRSIDRMRFHNAVQCNAIASWWTDC</sequence>
<evidence type="ECO:0000256" key="1">
    <source>
        <dbReference type="SAM" id="MobiDB-lite"/>
    </source>
</evidence>
<dbReference type="EMBL" id="HBIX01030906">
    <property type="protein sequence ID" value="CAE0727774.1"/>
    <property type="molecule type" value="Transcribed_RNA"/>
</dbReference>
<dbReference type="AlphaFoldDB" id="A0A7S4EPY3"/>
<reference evidence="2" key="1">
    <citation type="submission" date="2021-01" db="EMBL/GenBank/DDBJ databases">
        <authorList>
            <person name="Corre E."/>
            <person name="Pelletier E."/>
            <person name="Niang G."/>
            <person name="Scheremetjew M."/>
            <person name="Finn R."/>
            <person name="Kale V."/>
            <person name="Holt S."/>
            <person name="Cochrane G."/>
            <person name="Meng A."/>
            <person name="Brown T."/>
            <person name="Cohen L."/>
        </authorList>
    </citation>
    <scope>NUCLEOTIDE SEQUENCE</scope>
    <source>
        <strain evidence="2">10249 10 AB</strain>
    </source>
</reference>
<gene>
    <name evidence="2" type="ORF">PAUS00366_LOCUS20558</name>
</gene>
<protein>
    <submittedName>
        <fullName evidence="2">Uncharacterized protein</fullName>
    </submittedName>
</protein>
<accession>A0A7S4EPY3</accession>
<evidence type="ECO:0000313" key="2">
    <source>
        <dbReference type="EMBL" id="CAE0727774.1"/>
    </source>
</evidence>
<name>A0A7S4EPY3_9STRA</name>